<evidence type="ECO:0000313" key="3">
    <source>
        <dbReference type="Proteomes" id="UP000092508"/>
    </source>
</evidence>
<dbReference type="EMBL" id="LZMZ01000017">
    <property type="protein sequence ID" value="OBX78387.1"/>
    <property type="molecule type" value="Genomic_DNA"/>
</dbReference>
<gene>
    <name evidence="2" type="ORF">A9308_06290</name>
</gene>
<dbReference type="RefSeq" id="WP_067236496.1">
    <property type="nucleotide sequence ID" value="NZ_LZMZ01000017.1"/>
</dbReference>
<keyword evidence="1" id="KW-0812">Transmembrane</keyword>
<accession>A0A1B8QC83</accession>
<evidence type="ECO:0000313" key="2">
    <source>
        <dbReference type="EMBL" id="OBX78387.1"/>
    </source>
</evidence>
<feature type="transmembrane region" description="Helical" evidence="1">
    <location>
        <begin position="38"/>
        <end position="60"/>
    </location>
</feature>
<feature type="transmembrane region" description="Helical" evidence="1">
    <location>
        <begin position="66"/>
        <end position="84"/>
    </location>
</feature>
<evidence type="ECO:0000256" key="1">
    <source>
        <dbReference type="SAM" id="Phobius"/>
    </source>
</evidence>
<organism evidence="2 3">
    <name type="scientific">Faucicola atlantae</name>
    <dbReference type="NCBI Taxonomy" id="34059"/>
    <lineage>
        <taxon>Bacteria</taxon>
        <taxon>Pseudomonadati</taxon>
        <taxon>Pseudomonadota</taxon>
        <taxon>Gammaproteobacteria</taxon>
        <taxon>Moraxellales</taxon>
        <taxon>Moraxellaceae</taxon>
        <taxon>Faucicola</taxon>
    </lineage>
</organism>
<proteinExistence type="predicted"/>
<name>A0A1B8QC83_9GAMM</name>
<reference evidence="2 3" key="1">
    <citation type="submission" date="2016-06" db="EMBL/GenBank/DDBJ databases">
        <title>Draft genome of Moraxella atlantae CCUG 66109.</title>
        <authorList>
            <person name="Salva-Serra F."/>
            <person name="Engstrom-Jakobsson H."/>
            <person name="Thorell K."/>
            <person name="Gonzales-Siles L."/>
            <person name="Karlsson R."/>
            <person name="Boulund F."/>
            <person name="Engstrand L."/>
            <person name="Kristiansson E."/>
            <person name="Moore E."/>
        </authorList>
    </citation>
    <scope>NUCLEOTIDE SEQUENCE [LARGE SCALE GENOMIC DNA]</scope>
    <source>
        <strain evidence="2 3">CCUG 66109</strain>
    </source>
</reference>
<dbReference type="AlphaFoldDB" id="A0A1B8QC83"/>
<sequence length="96" mass="10687">MGFLNWLMLGVVAYGCGVALRFYGYEQRERTLHQQARIGWLAVFFAAACVVFAAINFWLFKKPFDALFVGFSSLVATGVFYVGMTQDAGGKMDLPD</sequence>
<dbReference type="OrthoDB" id="6658253at2"/>
<dbReference type="Proteomes" id="UP000092508">
    <property type="component" value="Unassembled WGS sequence"/>
</dbReference>
<keyword evidence="1" id="KW-0472">Membrane</keyword>
<dbReference type="STRING" id="34059.A9308_06290"/>
<keyword evidence="1" id="KW-1133">Transmembrane helix</keyword>
<feature type="transmembrane region" description="Helical" evidence="1">
    <location>
        <begin position="6"/>
        <end position="26"/>
    </location>
</feature>
<comment type="caution">
    <text evidence="2">The sequence shown here is derived from an EMBL/GenBank/DDBJ whole genome shotgun (WGS) entry which is preliminary data.</text>
</comment>
<protein>
    <submittedName>
        <fullName evidence="2">Uncharacterized protein</fullName>
    </submittedName>
</protein>